<dbReference type="RefSeq" id="XP_017994326.1">
    <property type="nucleotide sequence ID" value="XM_018145071.1"/>
</dbReference>
<dbReference type="OrthoDB" id="3648309at2759"/>
<evidence type="ECO:0000256" key="1">
    <source>
        <dbReference type="ARBA" id="ARBA00004141"/>
    </source>
</evidence>
<feature type="transmembrane region" description="Helical" evidence="7">
    <location>
        <begin position="137"/>
        <end position="158"/>
    </location>
</feature>
<dbReference type="Proteomes" id="UP000038010">
    <property type="component" value="Unassembled WGS sequence"/>
</dbReference>
<evidence type="ECO:0000313" key="9">
    <source>
        <dbReference type="Proteomes" id="UP000038010"/>
    </source>
</evidence>
<feature type="transmembrane region" description="Helical" evidence="7">
    <location>
        <begin position="197"/>
        <end position="221"/>
    </location>
</feature>
<keyword evidence="4 7" id="KW-1133">Transmembrane helix</keyword>
<keyword evidence="5 7" id="KW-0472">Membrane</keyword>
<feature type="transmembrane region" description="Helical" evidence="7">
    <location>
        <begin position="227"/>
        <end position="250"/>
    </location>
</feature>
<dbReference type="PANTHER" id="PTHR31123:SF4">
    <property type="entry name" value="PROTEIN ALCS"/>
    <property type="match status" value="1"/>
</dbReference>
<evidence type="ECO:0000256" key="3">
    <source>
        <dbReference type="ARBA" id="ARBA00022692"/>
    </source>
</evidence>
<dbReference type="GeneID" id="28736951"/>
<feature type="transmembrane region" description="Helical" evidence="7">
    <location>
        <begin position="170"/>
        <end position="190"/>
    </location>
</feature>
<comment type="similarity">
    <text evidence="2">Belongs to the acetate uptake transporter (AceTr) (TC 2.A.96) family.</text>
</comment>
<dbReference type="EMBL" id="LFJN01000063">
    <property type="protein sequence ID" value="KPI34363.1"/>
    <property type="molecule type" value="Genomic_DNA"/>
</dbReference>
<evidence type="ECO:0000256" key="6">
    <source>
        <dbReference type="SAM" id="MobiDB-lite"/>
    </source>
</evidence>
<evidence type="ECO:0000313" key="8">
    <source>
        <dbReference type="EMBL" id="KPI34363.1"/>
    </source>
</evidence>
<dbReference type="InterPro" id="IPR000791">
    <property type="entry name" value="Gpr1/Fun34/SatP-like"/>
</dbReference>
<protein>
    <submittedName>
        <fullName evidence="8">Protein alcS</fullName>
    </submittedName>
</protein>
<name>A0A0N1H2A6_9EURO</name>
<feature type="compositionally biased region" description="Basic and acidic residues" evidence="6">
    <location>
        <begin position="1"/>
        <end position="14"/>
    </location>
</feature>
<gene>
    <name evidence="8" type="ORF">AB675_4901</name>
</gene>
<evidence type="ECO:0000256" key="7">
    <source>
        <dbReference type="SAM" id="Phobius"/>
    </source>
</evidence>
<evidence type="ECO:0000256" key="2">
    <source>
        <dbReference type="ARBA" id="ARBA00005587"/>
    </source>
</evidence>
<feature type="region of interest" description="Disordered" evidence="6">
    <location>
        <begin position="1"/>
        <end position="25"/>
    </location>
</feature>
<comment type="subcellular location">
    <subcellularLocation>
        <location evidence="1">Membrane</location>
        <topology evidence="1">Multi-pass membrane protein</topology>
    </subcellularLocation>
</comment>
<keyword evidence="3 7" id="KW-0812">Transmembrane</keyword>
<dbReference type="GO" id="GO:0005886">
    <property type="term" value="C:plasma membrane"/>
    <property type="evidence" value="ECO:0007669"/>
    <property type="project" value="TreeGrafter"/>
</dbReference>
<dbReference type="InterPro" id="IPR051633">
    <property type="entry name" value="AceTr"/>
</dbReference>
<evidence type="ECO:0000256" key="4">
    <source>
        <dbReference type="ARBA" id="ARBA00022989"/>
    </source>
</evidence>
<comment type="caution">
    <text evidence="8">The sequence shown here is derived from an EMBL/GenBank/DDBJ whole genome shotgun (WGS) entry which is preliminary data.</text>
</comment>
<feature type="transmembrane region" description="Helical" evidence="7">
    <location>
        <begin position="108"/>
        <end position="125"/>
    </location>
</feature>
<dbReference type="Pfam" id="PF01184">
    <property type="entry name" value="Gpr1_Fun34_YaaH"/>
    <property type="match status" value="1"/>
</dbReference>
<proteinExistence type="inferred from homology"/>
<organism evidence="8 9">
    <name type="scientific">Cyphellophora attinorum</name>
    <dbReference type="NCBI Taxonomy" id="1664694"/>
    <lineage>
        <taxon>Eukaryota</taxon>
        <taxon>Fungi</taxon>
        <taxon>Dikarya</taxon>
        <taxon>Ascomycota</taxon>
        <taxon>Pezizomycotina</taxon>
        <taxon>Eurotiomycetes</taxon>
        <taxon>Chaetothyriomycetidae</taxon>
        <taxon>Chaetothyriales</taxon>
        <taxon>Cyphellophoraceae</taxon>
        <taxon>Cyphellophora</taxon>
    </lineage>
</organism>
<dbReference type="AlphaFoldDB" id="A0A0N1H2A6"/>
<feature type="transmembrane region" description="Helical" evidence="7">
    <location>
        <begin position="68"/>
        <end position="88"/>
    </location>
</feature>
<dbReference type="VEuPathDB" id="FungiDB:AB675_4901"/>
<dbReference type="GO" id="GO:0015123">
    <property type="term" value="F:acetate transmembrane transporter activity"/>
    <property type="evidence" value="ECO:0007669"/>
    <property type="project" value="TreeGrafter"/>
</dbReference>
<keyword evidence="9" id="KW-1185">Reference proteome</keyword>
<accession>A0A0N1H2A6</accession>
<reference evidence="8 9" key="1">
    <citation type="submission" date="2015-06" db="EMBL/GenBank/DDBJ databases">
        <title>Draft genome of the ant-associated black yeast Phialophora attae CBS 131958.</title>
        <authorList>
            <person name="Moreno L.F."/>
            <person name="Stielow B.J."/>
            <person name="de Hoog S."/>
            <person name="Vicente V.A."/>
            <person name="Weiss V.A."/>
            <person name="de Vries M."/>
            <person name="Cruz L.M."/>
            <person name="Souza E.M."/>
        </authorList>
    </citation>
    <scope>NUCLEOTIDE SEQUENCE [LARGE SCALE GENOMIC DNA]</scope>
    <source>
        <strain evidence="8 9">CBS 131958</strain>
    </source>
</reference>
<dbReference type="PANTHER" id="PTHR31123">
    <property type="entry name" value="ACCUMULATION OF DYADS PROTEIN 2-RELATED"/>
    <property type="match status" value="1"/>
</dbReference>
<sequence>MAHHVEKNDPEAMERGSSNSNGNRLDVIHSEDHFREILTKTMTTSPELFEKLYLNPKREVPGDLRKRFANPTPLGIMGFSVAVFPLSIELMGWRGAGGFASATNACSIWFGGLLLFFAGLGEFLLGNDFSFLVFMGYGAHILTFATTFVPSFNAVAFYSDGDPDKATAGFAASFGYYPIALGILSLIFLLGALRTNLIFVLIFVSATTGFGFAAAALFYTAEGKADIAATCLVATGAGFFAADILGWYLFLGMIIDTMELPLPSPPVFDLTNVIKPKKKLE</sequence>
<evidence type="ECO:0000256" key="5">
    <source>
        <dbReference type="ARBA" id="ARBA00023136"/>
    </source>
</evidence>